<evidence type="ECO:0000256" key="3">
    <source>
        <dbReference type="ARBA" id="ARBA00022617"/>
    </source>
</evidence>
<dbReference type="Gene3D" id="2.40.180.10">
    <property type="entry name" value="Catalase core domain"/>
    <property type="match status" value="1"/>
</dbReference>
<keyword evidence="5 9" id="KW-0560">Oxidoreductase</keyword>
<name>A0AAF3J3T6_9BILA</name>
<dbReference type="GO" id="GO:0005777">
    <property type="term" value="C:peroxisome"/>
    <property type="evidence" value="ECO:0007669"/>
    <property type="project" value="TreeGrafter"/>
</dbReference>
<comment type="similarity">
    <text evidence="1 9">Belongs to the catalase family.</text>
</comment>
<keyword evidence="12" id="KW-1185">Reference proteome</keyword>
<dbReference type="EC" id="1.11.1.6" evidence="9"/>
<dbReference type="InterPro" id="IPR018028">
    <property type="entry name" value="Catalase"/>
</dbReference>
<comment type="function">
    <text evidence="10">Catalyzes the degradation of hydrogen peroxide (H(2)O(2)) generated by peroxisomal oxidases to water and oxygen, thereby protecting cells from the toxic effects of hydrogen peroxide.</text>
</comment>
<dbReference type="GO" id="GO:0042542">
    <property type="term" value="P:response to hydrogen peroxide"/>
    <property type="evidence" value="ECO:0007669"/>
    <property type="project" value="TreeGrafter"/>
</dbReference>
<comment type="cofactor">
    <cofactor evidence="8">
        <name>heme</name>
        <dbReference type="ChEBI" id="CHEBI:30413"/>
    </cofactor>
</comment>
<dbReference type="GO" id="GO:0046872">
    <property type="term" value="F:metal ion binding"/>
    <property type="evidence" value="ECO:0007669"/>
    <property type="project" value="UniProtKB-KW"/>
</dbReference>
<evidence type="ECO:0000256" key="10">
    <source>
        <dbReference type="RuleBase" id="RU004142"/>
    </source>
</evidence>
<evidence type="ECO:0000256" key="1">
    <source>
        <dbReference type="ARBA" id="ARBA00005329"/>
    </source>
</evidence>
<keyword evidence="3 8" id="KW-0349">Heme</keyword>
<dbReference type="InterPro" id="IPR024711">
    <property type="entry name" value="Catalase_clade1/3"/>
</dbReference>
<evidence type="ECO:0000313" key="12">
    <source>
        <dbReference type="Proteomes" id="UP000887575"/>
    </source>
</evidence>
<keyword evidence="4 8" id="KW-0479">Metal-binding</keyword>
<evidence type="ECO:0000259" key="11">
    <source>
        <dbReference type="SMART" id="SM01060"/>
    </source>
</evidence>
<organism evidence="12 13">
    <name type="scientific">Mesorhabditis belari</name>
    <dbReference type="NCBI Taxonomy" id="2138241"/>
    <lineage>
        <taxon>Eukaryota</taxon>
        <taxon>Metazoa</taxon>
        <taxon>Ecdysozoa</taxon>
        <taxon>Nematoda</taxon>
        <taxon>Chromadorea</taxon>
        <taxon>Rhabditida</taxon>
        <taxon>Rhabditina</taxon>
        <taxon>Rhabditomorpha</taxon>
        <taxon>Rhabditoidea</taxon>
        <taxon>Rhabditidae</taxon>
        <taxon>Mesorhabditinae</taxon>
        <taxon>Mesorhabditis</taxon>
    </lineage>
</organism>
<dbReference type="PRINTS" id="PR00067">
    <property type="entry name" value="CATALASE"/>
</dbReference>
<comment type="catalytic activity">
    <reaction evidence="9">
        <text>2 H2O2 = O2 + 2 H2O</text>
        <dbReference type="Rhea" id="RHEA:20309"/>
        <dbReference type="ChEBI" id="CHEBI:15377"/>
        <dbReference type="ChEBI" id="CHEBI:15379"/>
        <dbReference type="ChEBI" id="CHEBI:16240"/>
        <dbReference type="EC" id="1.11.1.6"/>
    </reaction>
</comment>
<evidence type="ECO:0000256" key="4">
    <source>
        <dbReference type="ARBA" id="ARBA00022723"/>
    </source>
</evidence>
<dbReference type="PIRSF" id="PIRSF038928">
    <property type="entry name" value="Catalase_clade1-3"/>
    <property type="match status" value="1"/>
</dbReference>
<protein>
    <recommendedName>
        <fullName evidence="9">Catalase</fullName>
        <ecNumber evidence="9">1.11.1.6</ecNumber>
    </recommendedName>
</protein>
<dbReference type="SMART" id="SM01060">
    <property type="entry name" value="Catalase"/>
    <property type="match status" value="1"/>
</dbReference>
<reference evidence="13" key="1">
    <citation type="submission" date="2024-02" db="UniProtKB">
        <authorList>
            <consortium name="WormBaseParasite"/>
        </authorList>
    </citation>
    <scope>IDENTIFICATION</scope>
</reference>
<feature type="domain" description="Catalase core" evidence="11">
    <location>
        <begin position="49"/>
        <end position="443"/>
    </location>
</feature>
<dbReference type="AlphaFoldDB" id="A0AAF3J3T6"/>
<accession>A0AAF3J3T6</accession>
<dbReference type="PROSITE" id="PS00437">
    <property type="entry name" value="CATALASE_1"/>
    <property type="match status" value="1"/>
</dbReference>
<dbReference type="GO" id="GO:0004096">
    <property type="term" value="F:catalase activity"/>
    <property type="evidence" value="ECO:0007669"/>
    <property type="project" value="UniProtKB-EC"/>
</dbReference>
<dbReference type="Proteomes" id="UP000887575">
    <property type="component" value="Unassembled WGS sequence"/>
</dbReference>
<evidence type="ECO:0000256" key="8">
    <source>
        <dbReference type="PIRSR" id="PIRSR038928-2"/>
    </source>
</evidence>
<proteinExistence type="inferred from homology"/>
<dbReference type="InterPro" id="IPR011614">
    <property type="entry name" value="Catalase_core"/>
</dbReference>
<dbReference type="PROSITE" id="PS00438">
    <property type="entry name" value="CATALASE_2"/>
    <property type="match status" value="1"/>
</dbReference>
<evidence type="ECO:0000313" key="13">
    <source>
        <dbReference type="WBParaSite" id="MBELARI_LOCUS14440"/>
    </source>
</evidence>
<keyword evidence="2 9" id="KW-0575">Peroxidase</keyword>
<evidence type="ECO:0000256" key="2">
    <source>
        <dbReference type="ARBA" id="ARBA00022559"/>
    </source>
</evidence>
<dbReference type="InterPro" id="IPR020835">
    <property type="entry name" value="Catalase_sf"/>
</dbReference>
<dbReference type="PANTHER" id="PTHR11465">
    <property type="entry name" value="CATALASE"/>
    <property type="match status" value="1"/>
</dbReference>
<evidence type="ECO:0000256" key="7">
    <source>
        <dbReference type="ARBA" id="ARBA00023324"/>
    </source>
</evidence>
<dbReference type="InterPro" id="IPR010582">
    <property type="entry name" value="Catalase_immune_responsive"/>
</dbReference>
<dbReference type="SUPFAM" id="SSF56634">
    <property type="entry name" value="Heme-dependent catalase-like"/>
    <property type="match status" value="1"/>
</dbReference>
<dbReference type="GO" id="GO:0042744">
    <property type="term" value="P:hydrogen peroxide catabolic process"/>
    <property type="evidence" value="ECO:0007669"/>
    <property type="project" value="UniProtKB-KW"/>
</dbReference>
<dbReference type="WBParaSite" id="MBELARI_LOCUS14440">
    <property type="protein sequence ID" value="MBELARI_LOCUS14440"/>
    <property type="gene ID" value="MBELARI_LOCUS14440"/>
</dbReference>
<dbReference type="PROSITE" id="PS51402">
    <property type="entry name" value="CATALASE_3"/>
    <property type="match status" value="1"/>
</dbReference>
<dbReference type="InterPro" id="IPR002226">
    <property type="entry name" value="Catalase_haem_BS"/>
</dbReference>
<dbReference type="GO" id="GO:0005739">
    <property type="term" value="C:mitochondrion"/>
    <property type="evidence" value="ECO:0007669"/>
    <property type="project" value="TreeGrafter"/>
</dbReference>
<dbReference type="PANTHER" id="PTHR11465:SF9">
    <property type="entry name" value="CATALASE"/>
    <property type="match status" value="1"/>
</dbReference>
<dbReference type="Pfam" id="PF06628">
    <property type="entry name" value="Catalase-rel"/>
    <property type="match status" value="1"/>
</dbReference>
<keyword evidence="7 9" id="KW-0376">Hydrogen peroxide</keyword>
<feature type="binding site" description="axial binding residue" evidence="8">
    <location>
        <position position="389"/>
    </location>
    <ligand>
        <name>heme</name>
        <dbReference type="ChEBI" id="CHEBI:30413"/>
    </ligand>
    <ligandPart>
        <name>Fe</name>
        <dbReference type="ChEBI" id="CHEBI:18248"/>
    </ligandPart>
</feature>
<keyword evidence="6 8" id="KW-0408">Iron</keyword>
<evidence type="ECO:0000256" key="9">
    <source>
        <dbReference type="RuleBase" id="RU000498"/>
    </source>
</evidence>
<dbReference type="InterPro" id="IPR024708">
    <property type="entry name" value="Catalase_AS"/>
</dbReference>
<evidence type="ECO:0000256" key="6">
    <source>
        <dbReference type="ARBA" id="ARBA00023004"/>
    </source>
</evidence>
<dbReference type="FunFam" id="2.40.180.10:FF:000001">
    <property type="entry name" value="Catalase"/>
    <property type="match status" value="1"/>
</dbReference>
<dbReference type="GO" id="GO:0020037">
    <property type="term" value="F:heme binding"/>
    <property type="evidence" value="ECO:0007669"/>
    <property type="project" value="InterPro"/>
</dbReference>
<sequence length="543" mass="62108">MEVVAEKISNILIGKEPPKSPVHQTVQKFPTDKQLESYKEKTATPHVLTTSTGAPIYEKKAVLTVGPRGPMLMQDFVYLNEMAHFDRERIPERVVHANGAGAHGYFEVTHDITQYTKADIFSEIGKKTPCFVRFSTVGGDRGSADTARDPRGFAIKFYTNDGNWDLVSIYIAAITKYSLQNNQHFSFRSNIFPSFIHTQKRNPQTHLRDPNAMFDYFGLRPESIHQVMFLFSDRGIPDGYRFMDGFGSHTFKLVNKVGHAVYCKFHFKCQQGNKFLKAEDATRIAGEDPDYAIRDLFNAIENGDFPQWELNLQIMTFEEAEKWEFNPFDLTKVWPHKEFPLIPVGRLVLNRNPMNYFAEVEQSAFCPAHIVPGIDFSPDRMLQGRIFSYPDTQFHRLGPNYQQLPINCPFATKVHNYQRDGFSTIHSQDGCPVYHPNSFNGPQELTTEHTKEHVFSTSGDVCRFDDGNLNNFEQPREFWTRVLKEDEKDRMVKNFAGALVACDQKIVDRFIGICAQVHSDFAARLNEAINNQMGNATDPKARS</sequence>
<dbReference type="Pfam" id="PF00199">
    <property type="entry name" value="Catalase"/>
    <property type="match status" value="1"/>
</dbReference>
<evidence type="ECO:0000256" key="5">
    <source>
        <dbReference type="ARBA" id="ARBA00023002"/>
    </source>
</evidence>